<dbReference type="Gene3D" id="3.40.50.10140">
    <property type="entry name" value="Toll/interleukin-1 receptor homology (TIR) domain"/>
    <property type="match status" value="1"/>
</dbReference>
<sequence length="325" mass="35415">MQAPKDPAPAKERRAIFISYRRSDSAPWTGRLAADLRRYFGKDRVYLDIDSNLPARDYVAELEQALLTSRVVIAVLGPQWLSSPNEQGLRRLDDPGDLVRVELETALRHGKALVPVLVGGAVMPPRHDVPASIETLSQLQAVRLADSDWPYDFGRLLETLERHAVLPASEADAAPPSESTLLTTRRYERRLQASRRRAFDALTGAVELLRYPIIEVSPEAATVTFNARRGGPISGEVVDAGPGHSTVVLKLPSVKTGAVAGASVGLAPFTNGLSLAALPALLAWQRRFAVGFFDNVEGVLEGRGVGEDSSLLPGVHAWRNRRREV</sequence>
<dbReference type="EMBL" id="KF386869">
    <property type="protein sequence ID" value="AGZ94036.1"/>
    <property type="molecule type" value="Genomic_DNA"/>
</dbReference>
<dbReference type="InterPro" id="IPR035897">
    <property type="entry name" value="Toll_tir_struct_dom_sf"/>
</dbReference>
<dbReference type="SUPFAM" id="SSF52200">
    <property type="entry name" value="Toll/Interleukin receptor TIR domain"/>
    <property type="match status" value="1"/>
</dbReference>
<evidence type="ECO:0000313" key="2">
    <source>
        <dbReference type="EMBL" id="AGZ94036.1"/>
    </source>
</evidence>
<reference evidence="2" key="1">
    <citation type="journal article" date="2013" name="Proc. Natl. Acad. Sci. U.S.A.">
        <title>Diversity and abundance of phosphonate biosynthetic genes in nature.</title>
        <authorList>
            <person name="Yu X."/>
            <person name="Doroghazi J.R."/>
            <person name="Janga S.C."/>
            <person name="Zhang J.K."/>
            <person name="Circello B."/>
            <person name="Griffin B.M."/>
            <person name="Labeda D.P."/>
            <person name="Metcalf W.W."/>
        </authorList>
    </citation>
    <scope>NUCLEOTIDE SEQUENCE</scope>
    <source>
        <strain evidence="2">MMG1612</strain>
    </source>
</reference>
<dbReference type="AlphaFoldDB" id="U5YR13"/>
<dbReference type="InterPro" id="IPR000157">
    <property type="entry name" value="TIR_dom"/>
</dbReference>
<protein>
    <recommendedName>
        <fullName evidence="1">TIR domain-containing protein</fullName>
    </recommendedName>
</protein>
<feature type="domain" description="TIR" evidence="1">
    <location>
        <begin position="12"/>
        <end position="167"/>
    </location>
</feature>
<name>U5YR13_9ACTN</name>
<evidence type="ECO:0000259" key="1">
    <source>
        <dbReference type="PROSITE" id="PS50104"/>
    </source>
</evidence>
<dbReference type="GO" id="GO:0007165">
    <property type="term" value="P:signal transduction"/>
    <property type="evidence" value="ECO:0007669"/>
    <property type="project" value="InterPro"/>
</dbReference>
<accession>U5YR13</accession>
<dbReference type="PROSITE" id="PS50104">
    <property type="entry name" value="TIR"/>
    <property type="match status" value="1"/>
</dbReference>
<organism evidence="2">
    <name type="scientific">Streptomyces sp. MMG1612</name>
    <dbReference type="NCBI Taxonomy" id="1415547"/>
    <lineage>
        <taxon>Bacteria</taxon>
        <taxon>Bacillati</taxon>
        <taxon>Actinomycetota</taxon>
        <taxon>Actinomycetes</taxon>
        <taxon>Kitasatosporales</taxon>
        <taxon>Streptomycetaceae</taxon>
        <taxon>Streptomyces</taxon>
    </lineage>
</organism>
<dbReference type="Pfam" id="PF13676">
    <property type="entry name" value="TIR_2"/>
    <property type="match status" value="1"/>
</dbReference>
<proteinExistence type="predicted"/>